<comment type="caution">
    <text evidence="2">The sequence shown here is derived from an EMBL/GenBank/DDBJ whole genome shotgun (WGS) entry which is preliminary data.</text>
</comment>
<protein>
    <submittedName>
        <fullName evidence="2">Uncharacterized protein</fullName>
    </submittedName>
</protein>
<feature type="compositionally biased region" description="Basic and acidic residues" evidence="1">
    <location>
        <begin position="73"/>
        <end position="94"/>
    </location>
</feature>
<evidence type="ECO:0000256" key="1">
    <source>
        <dbReference type="SAM" id="MobiDB-lite"/>
    </source>
</evidence>
<evidence type="ECO:0000313" key="2">
    <source>
        <dbReference type="EMBL" id="KAF5738713.1"/>
    </source>
</evidence>
<dbReference type="InParanoid" id="A0A7J7CXA4"/>
<dbReference type="AlphaFoldDB" id="A0A7J7CXA4"/>
<keyword evidence="3" id="KW-1185">Reference proteome</keyword>
<proteinExistence type="predicted"/>
<dbReference type="EMBL" id="JAAARO010000013">
    <property type="protein sequence ID" value="KAF5738713.1"/>
    <property type="molecule type" value="Genomic_DNA"/>
</dbReference>
<feature type="compositionally biased region" description="Basic and acidic residues" evidence="1">
    <location>
        <begin position="150"/>
        <end position="161"/>
    </location>
</feature>
<reference evidence="2 3" key="1">
    <citation type="journal article" date="2020" name="Nat. Commun.">
        <title>Genome of Tripterygium wilfordii and identification of cytochrome P450 involved in triptolide biosynthesis.</title>
        <authorList>
            <person name="Tu L."/>
            <person name="Su P."/>
            <person name="Zhang Z."/>
            <person name="Gao L."/>
            <person name="Wang J."/>
            <person name="Hu T."/>
            <person name="Zhou J."/>
            <person name="Zhang Y."/>
            <person name="Zhao Y."/>
            <person name="Liu Y."/>
            <person name="Song Y."/>
            <person name="Tong Y."/>
            <person name="Lu Y."/>
            <person name="Yang J."/>
            <person name="Xu C."/>
            <person name="Jia M."/>
            <person name="Peters R.J."/>
            <person name="Huang L."/>
            <person name="Gao W."/>
        </authorList>
    </citation>
    <scope>NUCLEOTIDE SEQUENCE [LARGE SCALE GENOMIC DNA]</scope>
    <source>
        <strain evidence="3">cv. XIE 37</strain>
        <tissue evidence="2">Leaf</tissue>
    </source>
</reference>
<dbReference type="FunCoup" id="A0A7J7CXA4">
    <property type="interactions" value="1667"/>
</dbReference>
<feature type="region of interest" description="Disordered" evidence="1">
    <location>
        <begin position="55"/>
        <end position="106"/>
    </location>
</feature>
<organism evidence="2 3">
    <name type="scientific">Tripterygium wilfordii</name>
    <name type="common">Thunder God vine</name>
    <dbReference type="NCBI Taxonomy" id="458696"/>
    <lineage>
        <taxon>Eukaryota</taxon>
        <taxon>Viridiplantae</taxon>
        <taxon>Streptophyta</taxon>
        <taxon>Embryophyta</taxon>
        <taxon>Tracheophyta</taxon>
        <taxon>Spermatophyta</taxon>
        <taxon>Magnoliopsida</taxon>
        <taxon>eudicotyledons</taxon>
        <taxon>Gunneridae</taxon>
        <taxon>Pentapetalae</taxon>
        <taxon>rosids</taxon>
        <taxon>fabids</taxon>
        <taxon>Celastrales</taxon>
        <taxon>Celastraceae</taxon>
        <taxon>Tripterygium</taxon>
    </lineage>
</organism>
<gene>
    <name evidence="2" type="ORF">HS088_TW13G01614</name>
</gene>
<name>A0A7J7CXA4_TRIWF</name>
<dbReference type="PANTHER" id="PTHR36759:SF1">
    <property type="entry name" value="DYNEIN BETA CHAIN, CILIARY PROTEIN"/>
    <property type="match status" value="1"/>
</dbReference>
<dbReference type="PANTHER" id="PTHR36759">
    <property type="entry name" value="DYNEIN BETA CHAIN, CILIARY PROTEIN"/>
    <property type="match status" value="1"/>
</dbReference>
<accession>A0A7J7CXA4</accession>
<evidence type="ECO:0000313" key="3">
    <source>
        <dbReference type="Proteomes" id="UP000593562"/>
    </source>
</evidence>
<sequence>MPVCNRLRSFQNPNPWLLESIPILELFHVLYLACLHILTSQRKIGMGQAFRRATGRIRPSGGTIDRQPPARPTESKVEISRRSRESVALDRDGTPEINADNNLEERDPKFDAMLSQMVGRISSKPGGKSEIGEASVVERYNRPMPKLRNTKPDSARFEERPTPPGTLNVAQLRQIMLLYQGKADDHNGPIDAHQIAAKFRVELTQVQRILQFLSLPPEDTNKKKSYE</sequence>
<feature type="region of interest" description="Disordered" evidence="1">
    <location>
        <begin position="144"/>
        <end position="166"/>
    </location>
</feature>
<dbReference type="Proteomes" id="UP000593562">
    <property type="component" value="Unassembled WGS sequence"/>
</dbReference>